<accession>W4LRF0</accession>
<dbReference type="AlphaFoldDB" id="W4LRF0"/>
<dbReference type="HOGENOM" id="CLU_1517107_0_0_7"/>
<dbReference type="Pfam" id="PF12867">
    <property type="entry name" value="DinB_2"/>
    <property type="match status" value="1"/>
</dbReference>
<gene>
    <name evidence="2" type="ORF">ETSY1_10775</name>
</gene>
<evidence type="ECO:0000313" key="2">
    <source>
        <dbReference type="EMBL" id="ETX00568.1"/>
    </source>
</evidence>
<dbReference type="Gene3D" id="1.20.120.450">
    <property type="entry name" value="dinb family like domain"/>
    <property type="match status" value="1"/>
</dbReference>
<comment type="caution">
    <text evidence="2">The sequence shown here is derived from an EMBL/GenBank/DDBJ whole genome shotgun (WGS) entry which is preliminary data.</text>
</comment>
<dbReference type="EMBL" id="AZHW01000325">
    <property type="protein sequence ID" value="ETX00568.1"/>
    <property type="molecule type" value="Genomic_DNA"/>
</dbReference>
<dbReference type="SUPFAM" id="SSF109854">
    <property type="entry name" value="DinB/YfiT-like putative metalloenzymes"/>
    <property type="match status" value="1"/>
</dbReference>
<feature type="domain" description="DinB-like" evidence="1">
    <location>
        <begin position="1"/>
        <end position="116"/>
    </location>
</feature>
<name>W4LRF0_ENTF1</name>
<dbReference type="InterPro" id="IPR034660">
    <property type="entry name" value="DinB/YfiT-like"/>
</dbReference>
<sequence length="151" mass="16798">MPEADVLWRPEVNSSGIGWHLGHQAVVNHFMIRNLLDAEISLNPALDALFDSANPEANRGDLPPLADIVAYRDTIAERTHVRIESILKGKRSAAKQLAHVLGPILLGIIHHEYQHDCWIGEMREALGHGAPPEVLSKRVQQVDGYWVLPLT</sequence>
<evidence type="ECO:0000259" key="1">
    <source>
        <dbReference type="Pfam" id="PF12867"/>
    </source>
</evidence>
<proteinExistence type="predicted"/>
<keyword evidence="3" id="KW-1185">Reference proteome</keyword>
<dbReference type="InterPro" id="IPR024775">
    <property type="entry name" value="DinB-like"/>
</dbReference>
<protein>
    <recommendedName>
        <fullName evidence="1">DinB-like domain-containing protein</fullName>
    </recommendedName>
</protein>
<organism evidence="2 3">
    <name type="scientific">Entotheonella factor</name>
    <dbReference type="NCBI Taxonomy" id="1429438"/>
    <lineage>
        <taxon>Bacteria</taxon>
        <taxon>Pseudomonadati</taxon>
        <taxon>Nitrospinota/Tectimicrobiota group</taxon>
        <taxon>Candidatus Tectimicrobiota</taxon>
        <taxon>Candidatus Entotheonellia</taxon>
        <taxon>Candidatus Entotheonellales</taxon>
        <taxon>Candidatus Entotheonellaceae</taxon>
        <taxon>Candidatus Entotheonella</taxon>
    </lineage>
</organism>
<dbReference type="Proteomes" id="UP000019141">
    <property type="component" value="Unassembled WGS sequence"/>
</dbReference>
<evidence type="ECO:0000313" key="3">
    <source>
        <dbReference type="Proteomes" id="UP000019141"/>
    </source>
</evidence>
<reference evidence="2 3" key="1">
    <citation type="journal article" date="2014" name="Nature">
        <title>An environmental bacterial taxon with a large and distinct metabolic repertoire.</title>
        <authorList>
            <person name="Wilson M.C."/>
            <person name="Mori T."/>
            <person name="Ruckert C."/>
            <person name="Uria A.R."/>
            <person name="Helf M.J."/>
            <person name="Takada K."/>
            <person name="Gernert C."/>
            <person name="Steffens U.A."/>
            <person name="Heycke N."/>
            <person name="Schmitt S."/>
            <person name="Rinke C."/>
            <person name="Helfrich E.J."/>
            <person name="Brachmann A.O."/>
            <person name="Gurgui C."/>
            <person name="Wakimoto T."/>
            <person name="Kracht M."/>
            <person name="Crusemann M."/>
            <person name="Hentschel U."/>
            <person name="Abe I."/>
            <person name="Matsunaga S."/>
            <person name="Kalinowski J."/>
            <person name="Takeyama H."/>
            <person name="Piel J."/>
        </authorList>
    </citation>
    <scope>NUCLEOTIDE SEQUENCE [LARGE SCALE GENOMIC DNA]</scope>
    <source>
        <strain evidence="3">TSY1</strain>
    </source>
</reference>